<evidence type="ECO:0000313" key="1">
    <source>
        <dbReference type="EMBL" id="KJE27019.1"/>
    </source>
</evidence>
<evidence type="ECO:0000313" key="2">
    <source>
        <dbReference type="Proteomes" id="UP000032522"/>
    </source>
</evidence>
<reference evidence="1 2" key="1">
    <citation type="submission" date="2015-01" db="EMBL/GenBank/DDBJ databases">
        <authorList>
            <person name="Filippidou S."/>
            <person name="Jeanneret N."/>
            <person name="Russel-Delif L."/>
            <person name="Junier T."/>
            <person name="Wunderlin T."/>
            <person name="Molina V."/>
            <person name="Johnson S.L."/>
            <person name="Davenport K.W."/>
            <person name="Chain P.S."/>
            <person name="Dorador C."/>
            <person name="Junier P."/>
        </authorList>
    </citation>
    <scope>NUCLEOTIDE SEQUENCE [LARGE SCALE GENOMIC DNA]</scope>
    <source>
        <strain evidence="1 2">Et7/4</strain>
    </source>
</reference>
<dbReference type="InterPro" id="IPR025437">
    <property type="entry name" value="YfhE-like"/>
</dbReference>
<name>A0A0D8BSP8_GEOKU</name>
<dbReference type="Pfam" id="PF14152">
    <property type="entry name" value="YfhE"/>
    <property type="match status" value="1"/>
</dbReference>
<proteinExistence type="predicted"/>
<protein>
    <submittedName>
        <fullName evidence="1">YfhE-like family protein</fullName>
    </submittedName>
</protein>
<dbReference type="AlphaFoldDB" id="A0A0D8BSP8"/>
<organism evidence="1 2">
    <name type="scientific">Geobacillus kaustophilus</name>
    <dbReference type="NCBI Taxonomy" id="1462"/>
    <lineage>
        <taxon>Bacteria</taxon>
        <taxon>Bacillati</taxon>
        <taxon>Bacillota</taxon>
        <taxon>Bacilli</taxon>
        <taxon>Bacillales</taxon>
        <taxon>Anoxybacillaceae</taxon>
        <taxon>Geobacillus</taxon>
        <taxon>Geobacillus thermoleovorans group</taxon>
    </lineage>
</organism>
<dbReference type="RefSeq" id="WP_075261675.1">
    <property type="nucleotide sequence ID" value="NZ_JYBP01000003.1"/>
</dbReference>
<comment type="caution">
    <text evidence="1">The sequence shown here is derived from an EMBL/GenBank/DDBJ whole genome shotgun (WGS) entry which is preliminary data.</text>
</comment>
<dbReference type="Proteomes" id="UP000032522">
    <property type="component" value="Unassembled WGS sequence"/>
</dbReference>
<accession>A0A0D8BSP8</accession>
<sequence length="42" mass="4888">MAEKRKREKVKHTLTSAQEVSYARDFKMADQAGGYTDKKARR</sequence>
<dbReference type="PATRIC" id="fig|1462.6.peg.3015"/>
<dbReference type="OrthoDB" id="2940720at2"/>
<dbReference type="EMBL" id="JYBP01000003">
    <property type="protein sequence ID" value="KJE27019.1"/>
    <property type="molecule type" value="Genomic_DNA"/>
</dbReference>
<gene>
    <name evidence="1" type="ORF">LG52_2732</name>
</gene>